<organism evidence="8">
    <name type="scientific">Auxenochlorella protothecoides</name>
    <name type="common">Green microalga</name>
    <name type="synonym">Chlorella protothecoides</name>
    <dbReference type="NCBI Taxonomy" id="3075"/>
    <lineage>
        <taxon>Eukaryota</taxon>
        <taxon>Viridiplantae</taxon>
        <taxon>Chlorophyta</taxon>
        <taxon>core chlorophytes</taxon>
        <taxon>Trebouxiophyceae</taxon>
        <taxon>Chlorellales</taxon>
        <taxon>Chlorellaceae</taxon>
        <taxon>Auxenochlorella</taxon>
    </lineage>
</organism>
<dbReference type="GO" id="GO:0003735">
    <property type="term" value="F:structural constituent of ribosome"/>
    <property type="evidence" value="ECO:0007669"/>
    <property type="project" value="InterPro"/>
</dbReference>
<dbReference type="InterPro" id="IPR023673">
    <property type="entry name" value="Ribosomal_uL1_CS"/>
</dbReference>
<dbReference type="PANTHER" id="PTHR36427">
    <property type="entry name" value="54S RIBOSOMAL PROTEIN L1, MITOCHONDRIAL"/>
    <property type="match status" value="1"/>
</dbReference>
<dbReference type="Gene3D" id="3.30.190.20">
    <property type="match status" value="1"/>
</dbReference>
<keyword evidence="3" id="KW-0694">RNA-binding</keyword>
<dbReference type="SUPFAM" id="SSF56808">
    <property type="entry name" value="Ribosomal protein L1"/>
    <property type="match status" value="1"/>
</dbReference>
<dbReference type="GO" id="GO:0015934">
    <property type="term" value="C:large ribosomal subunit"/>
    <property type="evidence" value="ECO:0007669"/>
    <property type="project" value="InterPro"/>
</dbReference>
<dbReference type="InterPro" id="IPR028364">
    <property type="entry name" value="Ribosomal_uL1/biogenesis"/>
</dbReference>
<evidence type="ECO:0000256" key="4">
    <source>
        <dbReference type="ARBA" id="ARBA00022980"/>
    </source>
</evidence>
<dbReference type="InterPro" id="IPR016095">
    <property type="entry name" value="Ribosomal_uL1_3-a/b-sand"/>
</dbReference>
<proteinExistence type="inferred from homology"/>
<dbReference type="AlphaFoldDB" id="A0A1D2AH11"/>
<dbReference type="PROSITE" id="PS01199">
    <property type="entry name" value="RIBOSOMAL_L1"/>
    <property type="match status" value="1"/>
</dbReference>
<evidence type="ECO:0000256" key="1">
    <source>
        <dbReference type="ARBA" id="ARBA00010531"/>
    </source>
</evidence>
<keyword evidence="5 6" id="KW-0687">Ribonucleoprotein</keyword>
<protein>
    <recommendedName>
        <fullName evidence="6">Ribosomal protein</fullName>
    </recommendedName>
</protein>
<dbReference type="Gene3D" id="3.40.50.790">
    <property type="match status" value="1"/>
</dbReference>
<evidence type="ECO:0000256" key="5">
    <source>
        <dbReference type="ARBA" id="ARBA00023274"/>
    </source>
</evidence>
<evidence type="ECO:0000256" key="3">
    <source>
        <dbReference type="ARBA" id="ARBA00022884"/>
    </source>
</evidence>
<sequence length="322" mass="34790">QNRHPLSMERMLASTSTSRGGTMRSFQPFVPSSPAVPRPRAFGHCLPQPRPRSLVSRALDFEQLTLEDLTQEDPPLAPPPPPAPRSGRKMSRRFAAETAKVPGKHVALKPSEALELVKATASTKFRETVELHARLNIDPKYTNQQLRATVSLPKGTGKELRVAVICQGDNEKVAREAGADHVGSADLIAEIAGGMMDFDKLVATPDMMPRLAKLGRQLGPRGLMPNPKAGTVVTDVATAVREFKGGKVEYRADKAGNVHVGIGKADFDPAALLENLKAVQESIDANRPPGAKGIYWKTLTLCSSMGPAVRVNHAALREIKLQ</sequence>
<evidence type="ECO:0000313" key="8">
    <source>
        <dbReference type="EMBL" id="JAT78482.1"/>
    </source>
</evidence>
<feature type="region of interest" description="Disordered" evidence="7">
    <location>
        <begin position="1"/>
        <end position="48"/>
    </location>
</feature>
<gene>
    <name evidence="8" type="ORF">g.1343</name>
</gene>
<dbReference type="FunFam" id="3.40.50.790:FF:000001">
    <property type="entry name" value="50S ribosomal protein L1"/>
    <property type="match status" value="1"/>
</dbReference>
<comment type="similarity">
    <text evidence="1 6">Belongs to the universal ribosomal protein uL1 family.</text>
</comment>
<dbReference type="NCBIfam" id="TIGR01169">
    <property type="entry name" value="rplA_bact"/>
    <property type="match status" value="1"/>
</dbReference>
<evidence type="ECO:0000256" key="7">
    <source>
        <dbReference type="SAM" id="MobiDB-lite"/>
    </source>
</evidence>
<reference evidence="8" key="1">
    <citation type="submission" date="2015-08" db="EMBL/GenBank/DDBJ databases">
        <authorList>
            <person name="Babu N.S."/>
            <person name="Beckwith C.J."/>
            <person name="Beseler K.G."/>
            <person name="Brison A."/>
            <person name="Carone J.V."/>
            <person name="Caskin T.P."/>
            <person name="Diamond M."/>
            <person name="Durham M.E."/>
            <person name="Foxe J.M."/>
            <person name="Go M."/>
            <person name="Henderson B.A."/>
            <person name="Jones I.B."/>
            <person name="McGettigan J.A."/>
            <person name="Micheletti S.J."/>
            <person name="Nasrallah M.E."/>
            <person name="Ortiz D."/>
            <person name="Piller C.R."/>
            <person name="Privatt S.R."/>
            <person name="Schneider S.L."/>
            <person name="Sharp S."/>
            <person name="Smith T.C."/>
            <person name="Stanton J.D."/>
            <person name="Ullery H.E."/>
            <person name="Wilson R.J."/>
            <person name="Serrano M.G."/>
            <person name="Buck G."/>
            <person name="Lee V."/>
            <person name="Wang Y."/>
            <person name="Carvalho R."/>
            <person name="Voegtly L."/>
            <person name="Shi R."/>
            <person name="Duckworth R."/>
            <person name="Johnson A."/>
            <person name="Loviza R."/>
            <person name="Walstead R."/>
            <person name="Shah Z."/>
            <person name="Kiflezghi M."/>
            <person name="Wade K."/>
            <person name="Ball S.L."/>
            <person name="Bradley K.W."/>
            <person name="Asai D.J."/>
            <person name="Bowman C.A."/>
            <person name="Russell D.A."/>
            <person name="Pope W.H."/>
            <person name="Jacobs-Sera D."/>
            <person name="Hendrix R.W."/>
            <person name="Hatfull G.F."/>
        </authorList>
    </citation>
    <scope>NUCLEOTIDE SEQUENCE</scope>
</reference>
<dbReference type="GO" id="GO:0019843">
    <property type="term" value="F:rRNA binding"/>
    <property type="evidence" value="ECO:0007669"/>
    <property type="project" value="UniProtKB-KW"/>
</dbReference>
<dbReference type="GO" id="GO:0006412">
    <property type="term" value="P:translation"/>
    <property type="evidence" value="ECO:0007669"/>
    <property type="project" value="InterPro"/>
</dbReference>
<feature type="compositionally biased region" description="Low complexity" evidence="7">
    <location>
        <begin position="14"/>
        <end position="25"/>
    </location>
</feature>
<feature type="non-terminal residue" evidence="8">
    <location>
        <position position="1"/>
    </location>
</feature>
<dbReference type="PANTHER" id="PTHR36427:SF3">
    <property type="entry name" value="LARGE RIBOSOMAL SUBUNIT PROTEIN UL1M"/>
    <property type="match status" value="1"/>
</dbReference>
<dbReference type="InterPro" id="IPR005878">
    <property type="entry name" value="Ribosom_uL1_bac-type"/>
</dbReference>
<feature type="region of interest" description="Disordered" evidence="7">
    <location>
        <begin position="67"/>
        <end position="90"/>
    </location>
</feature>
<dbReference type="Pfam" id="PF00687">
    <property type="entry name" value="Ribosomal_L1"/>
    <property type="match status" value="1"/>
</dbReference>
<feature type="compositionally biased region" description="Pro residues" evidence="7">
    <location>
        <begin position="75"/>
        <end position="84"/>
    </location>
</feature>
<name>A0A1D2AH11_AUXPR</name>
<keyword evidence="4 6" id="KW-0689">Ribosomal protein</keyword>
<evidence type="ECO:0000256" key="6">
    <source>
        <dbReference type="RuleBase" id="RU000659"/>
    </source>
</evidence>
<dbReference type="EMBL" id="GDKF01000140">
    <property type="protein sequence ID" value="JAT78482.1"/>
    <property type="molecule type" value="Transcribed_RNA"/>
</dbReference>
<dbReference type="InterPro" id="IPR023674">
    <property type="entry name" value="Ribosomal_uL1-like"/>
</dbReference>
<dbReference type="HAMAP" id="MF_01318_B">
    <property type="entry name" value="Ribosomal_uL1_B"/>
    <property type="match status" value="1"/>
</dbReference>
<keyword evidence="2" id="KW-0699">rRNA-binding</keyword>
<evidence type="ECO:0000256" key="2">
    <source>
        <dbReference type="ARBA" id="ARBA00022730"/>
    </source>
</evidence>
<accession>A0A1D2AH11</accession>
<dbReference type="CDD" id="cd00403">
    <property type="entry name" value="Ribosomal_L1"/>
    <property type="match status" value="1"/>
</dbReference>